<feature type="signal peptide" evidence="6">
    <location>
        <begin position="1"/>
        <end position="20"/>
    </location>
</feature>
<evidence type="ECO:0000256" key="2">
    <source>
        <dbReference type="ARBA" id="ARBA00022670"/>
    </source>
</evidence>
<dbReference type="EMBL" id="CP053069">
    <property type="protein sequence ID" value="QJR09721.1"/>
    <property type="molecule type" value="Genomic_DNA"/>
</dbReference>
<dbReference type="AlphaFoldDB" id="A0A6M4GR51"/>
<feature type="active site" description="Charge relay system" evidence="5">
    <location>
        <position position="293"/>
    </location>
</feature>
<accession>A0A6M4GR51</accession>
<dbReference type="PROSITE" id="PS51892">
    <property type="entry name" value="SUBTILASE"/>
    <property type="match status" value="1"/>
</dbReference>
<name>A0A6M4GR51_9PROT</name>
<keyword evidence="3 5" id="KW-0378">Hydrolase</keyword>
<evidence type="ECO:0000256" key="6">
    <source>
        <dbReference type="SAM" id="SignalP"/>
    </source>
</evidence>
<evidence type="ECO:0000313" key="9">
    <source>
        <dbReference type="Proteomes" id="UP000501534"/>
    </source>
</evidence>
<dbReference type="SUPFAM" id="SSF52743">
    <property type="entry name" value="Subtilisin-like"/>
    <property type="match status" value="1"/>
</dbReference>
<evidence type="ECO:0000256" key="1">
    <source>
        <dbReference type="ARBA" id="ARBA00011073"/>
    </source>
</evidence>
<feature type="active site" description="Charge relay system" evidence="5">
    <location>
        <position position="97"/>
    </location>
</feature>
<reference evidence="8 9" key="1">
    <citation type="submission" date="2020-04" db="EMBL/GenBank/DDBJ databases">
        <title>Usitatibacter rugosus gen. nov., sp. nov. and Usitatibacter palustris sp. nov., novel members of Usitatibacteraceae fam. nov. within the order Nitrosomonadales isolated from soil.</title>
        <authorList>
            <person name="Huber K.J."/>
            <person name="Neumann-Schaal M."/>
            <person name="Geppert A."/>
            <person name="Luckner M."/>
            <person name="Wanner G."/>
            <person name="Overmann J."/>
        </authorList>
    </citation>
    <scope>NUCLEOTIDE SEQUENCE [LARGE SCALE GENOMIC DNA]</scope>
    <source>
        <strain evidence="8 9">0125_3</strain>
    </source>
</reference>
<keyword evidence="6" id="KW-0732">Signal</keyword>
<evidence type="ECO:0000313" key="8">
    <source>
        <dbReference type="EMBL" id="QJR09721.1"/>
    </source>
</evidence>
<dbReference type="GO" id="GO:0004252">
    <property type="term" value="F:serine-type endopeptidase activity"/>
    <property type="evidence" value="ECO:0007669"/>
    <property type="project" value="UniProtKB-UniRule"/>
</dbReference>
<keyword evidence="4 5" id="KW-0720">Serine protease</keyword>
<dbReference type="PANTHER" id="PTHR43806:SF11">
    <property type="entry name" value="CEREVISIN-RELATED"/>
    <property type="match status" value="1"/>
</dbReference>
<keyword evidence="2 5" id="KW-0645">Protease</keyword>
<dbReference type="KEGG" id="uru:DSM104443_00771"/>
<organism evidence="8 9">
    <name type="scientific">Usitatibacter rugosus</name>
    <dbReference type="NCBI Taxonomy" id="2732067"/>
    <lineage>
        <taxon>Bacteria</taxon>
        <taxon>Pseudomonadati</taxon>
        <taxon>Pseudomonadota</taxon>
        <taxon>Betaproteobacteria</taxon>
        <taxon>Nitrosomonadales</taxon>
        <taxon>Usitatibacteraceae</taxon>
        <taxon>Usitatibacter</taxon>
    </lineage>
</organism>
<gene>
    <name evidence="8" type="ORF">DSM104443_00771</name>
</gene>
<sequence>MRRRLLFLAFAALQAGAVLAQSDPFAVPLPRPASPGAYQWGMEMLRFDRAWAITRGRAHVSLADQGFIRPNPDLGSGLEGPLRPHLSMPMNPIERYHGHMTLGVLAARGNNGAGISGACPNCSVSMQDAERFRLQSFYDAVAVGAVAINYSAGAASPDVVNPSCGRGTVPAENCRWIDVAEERDVVFVTIAGNNFANRIGHPANEPTVIGVAGLQPDGQFWTQGYHSSNPGSNYGPEVRLVAPSRDVLTTHPVGAVYFDFPPQRCGDRFDSTLGETASLPASYAGFGDCTGTSFAAPHITGLVGLMRSANPLLTAAETRAIINETATRPVAGPAGSGLTFYIPDAEAAVRRALGPGVNRVTPVFSLFASASGHHLFTSSPQAAVSALAGELRIEGLAARDTYASFGDPVAGYPQFKGRVCSAPGVCTSFNARSGFSVFTTEHSPTGAPLVPLYRMSQSCTAGAGCATTRAFAYATSDADARALQARGYVLDMIEGYVYAPGSAPAGTRALCLAFDAARIDHILYTAAQCDRTQLRNTGGESTGGAYANNVLLGFAPDATAVEGAANQTGMWWNAAESGWGINFAHQGDVIFGTLFTYDAARKPLWLILSEGRKQPSGAFVGTLYRTTGSRFDANPFPPITPGNVTPVGQMRITFAGTGATLEYDVNGAPVTKAIEKQVFGLRAADCTAATGSRAALTNYQDIWWNAGESGWGINLTQQGDTMFASLFTYGLDGSGLWLVMTSGKRQPDGAFSGDLYRTTGPAFNAQPFTPIGAADVTRVGTMRLAFTNGETGTLQYSVDGISVTKAITRQVFGTQLPACSG</sequence>
<dbReference type="GO" id="GO:0006508">
    <property type="term" value="P:proteolysis"/>
    <property type="evidence" value="ECO:0007669"/>
    <property type="project" value="UniProtKB-KW"/>
</dbReference>
<dbReference type="Pfam" id="PF00082">
    <property type="entry name" value="Peptidase_S8"/>
    <property type="match status" value="1"/>
</dbReference>
<feature type="domain" description="Peptidase S8/S53" evidence="7">
    <location>
        <begin position="93"/>
        <end position="328"/>
    </location>
</feature>
<dbReference type="PROSITE" id="PS00138">
    <property type="entry name" value="SUBTILASE_SER"/>
    <property type="match status" value="1"/>
</dbReference>
<evidence type="ECO:0000256" key="3">
    <source>
        <dbReference type="ARBA" id="ARBA00022801"/>
    </source>
</evidence>
<dbReference type="Gene3D" id="3.40.50.200">
    <property type="entry name" value="Peptidase S8/S53 domain"/>
    <property type="match status" value="1"/>
</dbReference>
<feature type="active site" description="Charge relay system" evidence="5">
    <location>
        <position position="64"/>
    </location>
</feature>
<dbReference type="RefSeq" id="WP_171089666.1">
    <property type="nucleotide sequence ID" value="NZ_CP053069.1"/>
</dbReference>
<evidence type="ECO:0000256" key="4">
    <source>
        <dbReference type="ARBA" id="ARBA00022825"/>
    </source>
</evidence>
<keyword evidence="9" id="KW-1185">Reference proteome</keyword>
<protein>
    <recommendedName>
        <fullName evidence="7">Peptidase S8/S53 domain-containing protein</fullName>
    </recommendedName>
</protein>
<proteinExistence type="inferred from homology"/>
<feature type="chain" id="PRO_5027075169" description="Peptidase S8/S53 domain-containing protein" evidence="6">
    <location>
        <begin position="21"/>
        <end position="821"/>
    </location>
</feature>
<dbReference type="InterPro" id="IPR050131">
    <property type="entry name" value="Peptidase_S8_subtilisin-like"/>
</dbReference>
<dbReference type="InterPro" id="IPR036852">
    <property type="entry name" value="Peptidase_S8/S53_dom_sf"/>
</dbReference>
<dbReference type="Proteomes" id="UP000501534">
    <property type="component" value="Chromosome"/>
</dbReference>
<dbReference type="InterPro" id="IPR000209">
    <property type="entry name" value="Peptidase_S8/S53_dom"/>
</dbReference>
<comment type="similarity">
    <text evidence="1 5">Belongs to the peptidase S8 family.</text>
</comment>
<dbReference type="PANTHER" id="PTHR43806">
    <property type="entry name" value="PEPTIDASE S8"/>
    <property type="match status" value="1"/>
</dbReference>
<dbReference type="InterPro" id="IPR023828">
    <property type="entry name" value="Peptidase_S8_Ser-AS"/>
</dbReference>
<evidence type="ECO:0000256" key="5">
    <source>
        <dbReference type="PROSITE-ProRule" id="PRU01240"/>
    </source>
</evidence>
<evidence type="ECO:0000259" key="7">
    <source>
        <dbReference type="Pfam" id="PF00082"/>
    </source>
</evidence>